<proteinExistence type="predicted"/>
<dbReference type="AlphaFoldDB" id="A0A7W6GZD7"/>
<evidence type="ECO:0000256" key="1">
    <source>
        <dbReference type="SAM" id="SignalP"/>
    </source>
</evidence>
<feature type="chain" id="PRO_5030920293" description="Polyisoprenoid-binding protein YceI" evidence="1">
    <location>
        <begin position="23"/>
        <end position="194"/>
    </location>
</feature>
<dbReference type="EMBL" id="JACIEI010000002">
    <property type="protein sequence ID" value="MBB3993395.1"/>
    <property type="molecule type" value="Genomic_DNA"/>
</dbReference>
<sequence length="194" mass="20638">MSKLTTFVTAITLCAAATISYAETWTLDASVSKISFGSIKNDSIGESHTFNDINGAVNNDGAVTLKIGLPSVQTMIEVRNERMVAQVFKNAVAATISAQVDMAELNKLSVGEATTVESEGTLSLLGTDTALDAALFVMRLSENRVLVTTDGMIMLDLEEAGLSEGINTLQELASLDSITRVSPVTMRLIFDTQP</sequence>
<dbReference type="InterPro" id="IPR036761">
    <property type="entry name" value="TTHA0802/YceI-like_sf"/>
</dbReference>
<protein>
    <recommendedName>
        <fullName evidence="4">Polyisoprenoid-binding protein YceI</fullName>
    </recommendedName>
</protein>
<gene>
    <name evidence="2" type="ORF">GGR95_001023</name>
</gene>
<organism evidence="2 3">
    <name type="scientific">Sulfitobacter undariae</name>
    <dbReference type="NCBI Taxonomy" id="1563671"/>
    <lineage>
        <taxon>Bacteria</taxon>
        <taxon>Pseudomonadati</taxon>
        <taxon>Pseudomonadota</taxon>
        <taxon>Alphaproteobacteria</taxon>
        <taxon>Rhodobacterales</taxon>
        <taxon>Roseobacteraceae</taxon>
        <taxon>Sulfitobacter</taxon>
    </lineage>
</organism>
<name>A0A7W6GZD7_9RHOB</name>
<dbReference type="PIRSF" id="PIRSF029811">
    <property type="entry name" value="UCP029811"/>
    <property type="match status" value="1"/>
</dbReference>
<keyword evidence="3" id="KW-1185">Reference proteome</keyword>
<feature type="signal peptide" evidence="1">
    <location>
        <begin position="1"/>
        <end position="22"/>
    </location>
</feature>
<dbReference type="SUPFAM" id="SSF101874">
    <property type="entry name" value="YceI-like"/>
    <property type="match status" value="1"/>
</dbReference>
<comment type="caution">
    <text evidence="2">The sequence shown here is derived from an EMBL/GenBank/DDBJ whole genome shotgun (WGS) entry which is preliminary data.</text>
</comment>
<evidence type="ECO:0008006" key="4">
    <source>
        <dbReference type="Google" id="ProtNLM"/>
    </source>
</evidence>
<dbReference type="Proteomes" id="UP000530268">
    <property type="component" value="Unassembled WGS sequence"/>
</dbReference>
<keyword evidence="1" id="KW-0732">Signal</keyword>
<accession>A0A7W6GZD7</accession>
<reference evidence="2 3" key="1">
    <citation type="submission" date="2020-08" db="EMBL/GenBank/DDBJ databases">
        <title>Genomic Encyclopedia of Type Strains, Phase IV (KMG-IV): sequencing the most valuable type-strain genomes for metagenomic binning, comparative biology and taxonomic classification.</title>
        <authorList>
            <person name="Goeker M."/>
        </authorList>
    </citation>
    <scope>NUCLEOTIDE SEQUENCE [LARGE SCALE GENOMIC DNA]</scope>
    <source>
        <strain evidence="2 3">DSM 102234</strain>
    </source>
</reference>
<dbReference type="RefSeq" id="WP_184563424.1">
    <property type="nucleotide sequence ID" value="NZ_JACIEI010000002.1"/>
</dbReference>
<dbReference type="Gene3D" id="2.40.128.110">
    <property type="entry name" value="Lipid/polyisoprenoid-binding, YceI-like"/>
    <property type="match status" value="1"/>
</dbReference>
<evidence type="ECO:0000313" key="3">
    <source>
        <dbReference type="Proteomes" id="UP000530268"/>
    </source>
</evidence>
<dbReference type="InterPro" id="IPR027016">
    <property type="entry name" value="UCP029811"/>
</dbReference>
<evidence type="ECO:0000313" key="2">
    <source>
        <dbReference type="EMBL" id="MBB3993395.1"/>
    </source>
</evidence>